<feature type="region of interest" description="Disordered" evidence="1">
    <location>
        <begin position="1"/>
        <end position="89"/>
    </location>
</feature>
<dbReference type="EMBL" id="OV696691">
    <property type="protein sequence ID" value="CAH1268509.1"/>
    <property type="molecule type" value="Genomic_DNA"/>
</dbReference>
<accession>A0A8K0A3D5</accession>
<dbReference type="InterPro" id="IPR029316">
    <property type="entry name" value="RFXAP_RFXANK-bd"/>
</dbReference>
<protein>
    <submittedName>
        <fullName evidence="3">RFXAP protein</fullName>
    </submittedName>
</protein>
<feature type="domain" description="Regulatory factor X-associated protein RFXANK-binding" evidence="2">
    <location>
        <begin position="93"/>
        <end position="196"/>
    </location>
</feature>
<reference evidence="3" key="1">
    <citation type="submission" date="2022-01" db="EMBL/GenBank/DDBJ databases">
        <authorList>
            <person name="Braso-Vives M."/>
        </authorList>
    </citation>
    <scope>NUCLEOTIDE SEQUENCE</scope>
</reference>
<feature type="compositionally biased region" description="Polar residues" evidence="1">
    <location>
        <begin position="77"/>
        <end position="88"/>
    </location>
</feature>
<dbReference type="PANTHER" id="PTHR15110">
    <property type="entry name" value="REGULATORY FACTOR X-ASSOCIATED PROTEIN"/>
    <property type="match status" value="1"/>
</dbReference>
<proteinExistence type="predicted"/>
<name>A0A8K0A3D5_BRALA</name>
<sequence>MTSRDPKREEPSPDDANVSVKLEKQLDYFCPVGRREDDKKGVGASLNAESEPNKTDNGTEDKATPEIRTNKDETQETSDSCPGSSSSFKALKKCHNEGCGETTERSKVKTWLCKRHRNKLYKDTYKKKKNELPGGMVGEMLLDNLAESSGDTDAPVRQCSMLEQVLNEKKITLLQSPEVQEFFRQQQQELRSSHHMDTN</sequence>
<feature type="compositionally biased region" description="Basic and acidic residues" evidence="1">
    <location>
        <begin position="51"/>
        <end position="74"/>
    </location>
</feature>
<evidence type="ECO:0000313" key="3">
    <source>
        <dbReference type="EMBL" id="CAH1268509.1"/>
    </source>
</evidence>
<evidence type="ECO:0000259" key="2">
    <source>
        <dbReference type="Pfam" id="PF15289"/>
    </source>
</evidence>
<dbReference type="Proteomes" id="UP000838412">
    <property type="component" value="Chromosome 6"/>
</dbReference>
<dbReference type="OrthoDB" id="10065946at2759"/>
<dbReference type="GO" id="GO:0005634">
    <property type="term" value="C:nucleus"/>
    <property type="evidence" value="ECO:0007669"/>
    <property type="project" value="TreeGrafter"/>
</dbReference>
<evidence type="ECO:0000313" key="4">
    <source>
        <dbReference type="Proteomes" id="UP000838412"/>
    </source>
</evidence>
<evidence type="ECO:0000256" key="1">
    <source>
        <dbReference type="SAM" id="MobiDB-lite"/>
    </source>
</evidence>
<dbReference type="InterPro" id="IPR038308">
    <property type="entry name" value="RFXAP_C_sf"/>
</dbReference>
<dbReference type="PANTHER" id="PTHR15110:SF2">
    <property type="entry name" value="REGULATORY FACTOR X-ASSOCIATED PROTEIN"/>
    <property type="match status" value="1"/>
</dbReference>
<dbReference type="GO" id="GO:0006357">
    <property type="term" value="P:regulation of transcription by RNA polymerase II"/>
    <property type="evidence" value="ECO:0007669"/>
    <property type="project" value="TreeGrafter"/>
</dbReference>
<keyword evidence="4" id="KW-1185">Reference proteome</keyword>
<feature type="compositionally biased region" description="Basic and acidic residues" evidence="1">
    <location>
        <begin position="1"/>
        <end position="11"/>
    </location>
</feature>
<dbReference type="Pfam" id="PF15289">
    <property type="entry name" value="RFXA_RFXANK_bdg"/>
    <property type="match status" value="1"/>
</dbReference>
<gene>
    <name evidence="3" type="primary">RFXAP</name>
    <name evidence="3" type="ORF">BLAG_LOCUS21429</name>
</gene>
<organism evidence="3 4">
    <name type="scientific">Branchiostoma lanceolatum</name>
    <name type="common">Common lancelet</name>
    <name type="synonym">Amphioxus lanceolatum</name>
    <dbReference type="NCBI Taxonomy" id="7740"/>
    <lineage>
        <taxon>Eukaryota</taxon>
        <taxon>Metazoa</taxon>
        <taxon>Chordata</taxon>
        <taxon>Cephalochordata</taxon>
        <taxon>Leptocardii</taxon>
        <taxon>Amphioxiformes</taxon>
        <taxon>Branchiostomatidae</taxon>
        <taxon>Branchiostoma</taxon>
    </lineage>
</organism>
<dbReference type="Gene3D" id="6.10.290.30">
    <property type="entry name" value="Regulatory factor X-associated C-terminal binding domain"/>
    <property type="match status" value="1"/>
</dbReference>
<dbReference type="AlphaFoldDB" id="A0A8K0A3D5"/>